<name>A0A9Q4C4P0_9EURY</name>
<evidence type="ECO:0000256" key="6">
    <source>
        <dbReference type="ARBA" id="ARBA00022723"/>
    </source>
</evidence>
<keyword evidence="9" id="KW-0186">Copper</keyword>
<keyword evidence="3" id="KW-0813">Transport</keyword>
<gene>
    <name evidence="14" type="primary">coxB</name>
    <name evidence="14" type="ORF">EGH25_05895</name>
</gene>
<feature type="transmembrane region" description="Helical" evidence="12">
    <location>
        <begin position="32"/>
        <end position="52"/>
    </location>
</feature>
<evidence type="ECO:0000256" key="11">
    <source>
        <dbReference type="SAM" id="MobiDB-lite"/>
    </source>
</evidence>
<dbReference type="InterPro" id="IPR001505">
    <property type="entry name" value="Copper_CuA"/>
</dbReference>
<proteinExistence type="inferred from homology"/>
<comment type="caution">
    <text evidence="14">The sequence shown here is derived from an EMBL/GenBank/DDBJ whole genome shotgun (WGS) entry which is preliminary data.</text>
</comment>
<evidence type="ECO:0000256" key="5">
    <source>
        <dbReference type="ARBA" id="ARBA00022692"/>
    </source>
</evidence>
<dbReference type="InterPro" id="IPR002429">
    <property type="entry name" value="CcO_II-like_C"/>
</dbReference>
<keyword evidence="4" id="KW-0679">Respiratory chain</keyword>
<dbReference type="GO" id="GO:0004129">
    <property type="term" value="F:cytochrome-c oxidase activity"/>
    <property type="evidence" value="ECO:0007669"/>
    <property type="project" value="InterPro"/>
</dbReference>
<feature type="compositionally biased region" description="Basic and acidic residues" evidence="11">
    <location>
        <begin position="59"/>
        <end position="69"/>
    </location>
</feature>
<dbReference type="EMBL" id="RKLV01000005">
    <property type="protein sequence ID" value="MCX2818879.1"/>
    <property type="molecule type" value="Genomic_DNA"/>
</dbReference>
<evidence type="ECO:0000259" key="13">
    <source>
        <dbReference type="PROSITE" id="PS50857"/>
    </source>
</evidence>
<protein>
    <submittedName>
        <fullName evidence="14">Cytochrome c oxidase subunit II</fullName>
    </submittedName>
</protein>
<dbReference type="Gene3D" id="2.60.40.420">
    <property type="entry name" value="Cupredoxins - blue copper proteins"/>
    <property type="match status" value="1"/>
</dbReference>
<dbReference type="PROSITE" id="PS50857">
    <property type="entry name" value="COX2_CUA"/>
    <property type="match status" value="1"/>
</dbReference>
<dbReference type="GO" id="GO:0005507">
    <property type="term" value="F:copper ion binding"/>
    <property type="evidence" value="ECO:0007669"/>
    <property type="project" value="InterPro"/>
</dbReference>
<comment type="subcellular location">
    <subcellularLocation>
        <location evidence="1">Membrane</location>
        <topology evidence="1">Multi-pass membrane protein</topology>
    </subcellularLocation>
</comment>
<keyword evidence="8 12" id="KW-1133">Transmembrane helix</keyword>
<keyword evidence="6" id="KW-0479">Metal-binding</keyword>
<organism evidence="14 15">
    <name type="scientific">Halorutilus salinus</name>
    <dbReference type="NCBI Taxonomy" id="2487751"/>
    <lineage>
        <taxon>Archaea</taxon>
        <taxon>Methanobacteriati</taxon>
        <taxon>Methanobacteriota</taxon>
        <taxon>Stenosarchaea group</taxon>
        <taxon>Halobacteria</taxon>
        <taxon>Halorutilales</taxon>
        <taxon>Halorutilaceae</taxon>
        <taxon>Halorutilus</taxon>
    </lineage>
</organism>
<reference evidence="14" key="1">
    <citation type="submission" date="2022-09" db="EMBL/GenBank/DDBJ databases">
        <title>Haloadaptaus new haloarchaeum isolated from saline soil.</title>
        <authorList>
            <person name="Duran-Viseras A."/>
            <person name="Sanchez-Porro C."/>
            <person name="Ventosa A."/>
        </authorList>
    </citation>
    <scope>NUCLEOTIDE SEQUENCE</scope>
    <source>
        <strain evidence="14">F3-133</strain>
    </source>
</reference>
<evidence type="ECO:0000313" key="15">
    <source>
        <dbReference type="Proteomes" id="UP001149411"/>
    </source>
</evidence>
<feature type="transmembrane region" description="Helical" evidence="12">
    <location>
        <begin position="87"/>
        <end position="107"/>
    </location>
</feature>
<dbReference type="GO" id="GO:0016020">
    <property type="term" value="C:membrane"/>
    <property type="evidence" value="ECO:0007669"/>
    <property type="project" value="UniProtKB-SubCell"/>
</dbReference>
<keyword evidence="15" id="KW-1185">Reference proteome</keyword>
<dbReference type="InterPro" id="IPR014222">
    <property type="entry name" value="Cyt_c_oxidase_su2"/>
</dbReference>
<evidence type="ECO:0000256" key="10">
    <source>
        <dbReference type="ARBA" id="ARBA00023136"/>
    </source>
</evidence>
<keyword evidence="10 12" id="KW-0472">Membrane</keyword>
<dbReference type="AlphaFoldDB" id="A0A9Q4C4P0"/>
<dbReference type="GO" id="GO:0042773">
    <property type="term" value="P:ATP synthesis coupled electron transport"/>
    <property type="evidence" value="ECO:0007669"/>
    <property type="project" value="TreeGrafter"/>
</dbReference>
<dbReference type="PANTHER" id="PTHR22888:SF9">
    <property type="entry name" value="CYTOCHROME C OXIDASE SUBUNIT 2"/>
    <property type="match status" value="1"/>
</dbReference>
<dbReference type="NCBIfam" id="TIGR02866">
    <property type="entry name" value="CoxB"/>
    <property type="match status" value="1"/>
</dbReference>
<evidence type="ECO:0000256" key="1">
    <source>
        <dbReference type="ARBA" id="ARBA00004141"/>
    </source>
</evidence>
<evidence type="ECO:0000256" key="9">
    <source>
        <dbReference type="ARBA" id="ARBA00023008"/>
    </source>
</evidence>
<dbReference type="PROSITE" id="PS00078">
    <property type="entry name" value="COX2"/>
    <property type="match status" value="1"/>
</dbReference>
<accession>A0A9Q4C4P0</accession>
<evidence type="ECO:0000256" key="8">
    <source>
        <dbReference type="ARBA" id="ARBA00022989"/>
    </source>
</evidence>
<evidence type="ECO:0000256" key="2">
    <source>
        <dbReference type="ARBA" id="ARBA00007866"/>
    </source>
</evidence>
<evidence type="ECO:0000256" key="7">
    <source>
        <dbReference type="ARBA" id="ARBA00022982"/>
    </source>
</evidence>
<evidence type="ECO:0000256" key="12">
    <source>
        <dbReference type="SAM" id="Phobius"/>
    </source>
</evidence>
<dbReference type="Proteomes" id="UP001149411">
    <property type="component" value="Unassembled WGS sequence"/>
</dbReference>
<comment type="similarity">
    <text evidence="2">Belongs to the cytochrome c oxidase subunit 2 family.</text>
</comment>
<dbReference type="InterPro" id="IPR008972">
    <property type="entry name" value="Cupredoxin"/>
</dbReference>
<dbReference type="RefSeq" id="WP_266086721.1">
    <property type="nucleotide sequence ID" value="NZ_RKLV01000005.1"/>
</dbReference>
<dbReference type="PANTHER" id="PTHR22888">
    <property type="entry name" value="CYTOCHROME C OXIDASE, SUBUNIT II"/>
    <property type="match status" value="1"/>
</dbReference>
<keyword evidence="7" id="KW-0249">Electron transport</keyword>
<dbReference type="Pfam" id="PF00116">
    <property type="entry name" value="COX2"/>
    <property type="match status" value="1"/>
</dbReference>
<feature type="domain" description="Cytochrome oxidase subunit II copper A binding" evidence="13">
    <location>
        <begin position="123"/>
        <end position="234"/>
    </location>
</feature>
<evidence type="ECO:0000256" key="3">
    <source>
        <dbReference type="ARBA" id="ARBA00022448"/>
    </source>
</evidence>
<sequence length="237" mass="25846">MTTQVPVPVAGSWDGLIAQAGVDGTSDIFGQLFLAFIVAGTLVGVVVIAYTLQKAYKNRSEDGETKSDTPDMGEIPPLEGGGKGKKLFLSFGASAVIVITLVGWTYFAGFIPMEQGPSEQQVEDQLDVTVTGFQFGWRFNYPDGEESLGRLTVPNDTVVRFDVTSDDVMHNFGLPYFDRRSDAIPGQITEMWIYPQETGTYTAKCYELCGSGHSQMAAQVEVVPKNEFDNWGNGTEQ</sequence>
<evidence type="ECO:0000256" key="4">
    <source>
        <dbReference type="ARBA" id="ARBA00022660"/>
    </source>
</evidence>
<dbReference type="SUPFAM" id="SSF49503">
    <property type="entry name" value="Cupredoxins"/>
    <property type="match status" value="1"/>
</dbReference>
<evidence type="ECO:0000313" key="14">
    <source>
        <dbReference type="EMBL" id="MCX2818879.1"/>
    </source>
</evidence>
<keyword evidence="5 12" id="KW-0812">Transmembrane</keyword>
<feature type="region of interest" description="Disordered" evidence="11">
    <location>
        <begin position="59"/>
        <end position="78"/>
    </location>
</feature>
<dbReference type="GO" id="GO:0016491">
    <property type="term" value="F:oxidoreductase activity"/>
    <property type="evidence" value="ECO:0007669"/>
    <property type="project" value="InterPro"/>
</dbReference>
<dbReference type="InterPro" id="IPR045187">
    <property type="entry name" value="CcO_II"/>
</dbReference>